<dbReference type="Pfam" id="PF13715">
    <property type="entry name" value="CarbopepD_reg_2"/>
    <property type="match status" value="1"/>
</dbReference>
<keyword evidence="6 7" id="KW-0998">Cell outer membrane</keyword>
<feature type="chain" id="PRO_5046299794" evidence="8">
    <location>
        <begin position="21"/>
        <end position="793"/>
    </location>
</feature>
<dbReference type="Gene3D" id="2.60.40.1120">
    <property type="entry name" value="Carboxypeptidase-like, regulatory domain"/>
    <property type="match status" value="1"/>
</dbReference>
<evidence type="ECO:0000256" key="1">
    <source>
        <dbReference type="ARBA" id="ARBA00004571"/>
    </source>
</evidence>
<dbReference type="InterPro" id="IPR036942">
    <property type="entry name" value="Beta-barrel_TonB_sf"/>
</dbReference>
<dbReference type="Gene3D" id="2.40.170.20">
    <property type="entry name" value="TonB-dependent receptor, beta-barrel domain"/>
    <property type="match status" value="1"/>
</dbReference>
<keyword evidence="11" id="KW-1185">Reference proteome</keyword>
<dbReference type="InterPro" id="IPR039426">
    <property type="entry name" value="TonB-dep_rcpt-like"/>
</dbReference>
<dbReference type="PANTHER" id="PTHR40980:SF4">
    <property type="entry name" value="TONB-DEPENDENT RECEPTOR-LIKE BETA-BARREL DOMAIN-CONTAINING PROTEIN"/>
    <property type="match status" value="1"/>
</dbReference>
<keyword evidence="4 7" id="KW-0812">Transmembrane</keyword>
<name>A0ABN1JK59_9FLAO</name>
<comment type="similarity">
    <text evidence="7">Belongs to the TonB-dependent receptor family.</text>
</comment>
<feature type="domain" description="Outer membrane protein beta-barrel" evidence="9">
    <location>
        <begin position="373"/>
        <end position="766"/>
    </location>
</feature>
<dbReference type="InterPro" id="IPR041700">
    <property type="entry name" value="OMP_b-brl_3"/>
</dbReference>
<gene>
    <name evidence="10" type="ORF">GCM10009431_12490</name>
</gene>
<comment type="caution">
    <text evidence="10">The sequence shown here is derived from an EMBL/GenBank/DDBJ whole genome shotgun (WGS) entry which is preliminary data.</text>
</comment>
<evidence type="ECO:0000256" key="5">
    <source>
        <dbReference type="ARBA" id="ARBA00023136"/>
    </source>
</evidence>
<reference evidence="10 11" key="1">
    <citation type="journal article" date="2019" name="Int. J. Syst. Evol. Microbiol.">
        <title>The Global Catalogue of Microorganisms (GCM) 10K type strain sequencing project: providing services to taxonomists for standard genome sequencing and annotation.</title>
        <authorList>
            <consortium name="The Broad Institute Genomics Platform"/>
            <consortium name="The Broad Institute Genome Sequencing Center for Infectious Disease"/>
            <person name="Wu L."/>
            <person name="Ma J."/>
        </authorList>
    </citation>
    <scope>NUCLEOTIDE SEQUENCE [LARGE SCALE GENOMIC DNA]</scope>
    <source>
        <strain evidence="10 11">JCM 15976</strain>
    </source>
</reference>
<evidence type="ECO:0000313" key="10">
    <source>
        <dbReference type="EMBL" id="GAA0741394.1"/>
    </source>
</evidence>
<dbReference type="Proteomes" id="UP001500736">
    <property type="component" value="Unassembled WGS sequence"/>
</dbReference>
<keyword evidence="8" id="KW-0732">Signal</keyword>
<protein>
    <submittedName>
        <fullName evidence="10">Outer membrane beta-barrel family protein</fullName>
    </submittedName>
</protein>
<dbReference type="RefSeq" id="WP_343796682.1">
    <property type="nucleotide sequence ID" value="NZ_BAAAGF010000001.1"/>
</dbReference>
<dbReference type="PANTHER" id="PTHR40980">
    <property type="entry name" value="PLUG DOMAIN-CONTAINING PROTEIN"/>
    <property type="match status" value="1"/>
</dbReference>
<dbReference type="PROSITE" id="PS52016">
    <property type="entry name" value="TONB_DEPENDENT_REC_3"/>
    <property type="match status" value="1"/>
</dbReference>
<feature type="signal peptide" evidence="8">
    <location>
        <begin position="1"/>
        <end position="20"/>
    </location>
</feature>
<dbReference type="Gene3D" id="2.170.130.10">
    <property type="entry name" value="TonB-dependent receptor, plug domain"/>
    <property type="match status" value="1"/>
</dbReference>
<dbReference type="SUPFAM" id="SSF56935">
    <property type="entry name" value="Porins"/>
    <property type="match status" value="1"/>
</dbReference>
<evidence type="ECO:0000256" key="7">
    <source>
        <dbReference type="PROSITE-ProRule" id="PRU01360"/>
    </source>
</evidence>
<dbReference type="InterPro" id="IPR008969">
    <property type="entry name" value="CarboxyPept-like_regulatory"/>
</dbReference>
<keyword evidence="2 7" id="KW-0813">Transport</keyword>
<evidence type="ECO:0000256" key="3">
    <source>
        <dbReference type="ARBA" id="ARBA00022452"/>
    </source>
</evidence>
<accession>A0ABN1JK59</accession>
<keyword evidence="5 7" id="KW-0472">Membrane</keyword>
<comment type="subcellular location">
    <subcellularLocation>
        <location evidence="1 7">Cell outer membrane</location>
        <topology evidence="1 7">Multi-pass membrane protein</topology>
    </subcellularLocation>
</comment>
<sequence length="793" mass="89645">MKKLLLLCLFAFTLSLSANATLANTEKDGTVTGKVLDVNLNQPLPYVNIIIKNAAGTTITGGITDDQGNFEIKNIPEGKSFLSAQYIGYKTVTKEIIVNKGSYRIDLGNIMLEEDIASLDEVTVVAEVSSIQQKVDRKVITIGKDLTTTGATASEIMNNLPAVSVDSQNGNISLRGNENVRVLVDGKPTNVPAAQLLKQIPSTSIKSVELITNPSAKYNPEGMSGIINIILHKNTNIGFNGNVNIGFAKEISPNFNSSIDMNYRNGKLNFYGNYGNNIGKSTNYGMIERFDNNTEQLFDFGNNNKSHLYKIGVDYYINDRNTLSFYTNQNIYDGKGNGTTDVLYLNNDFPDFRQVFNNSNENNTSTYNGAYKHDFKKEGHNISLEADYSTFDSDEFANFAFNDNTGYIDVVDNKRDNTVINLDYVNPLSEKAKLEIGAEYRSNNSDNIYDTTNANLFDSNYEYNRSIYSFYTTYGKTFEKWSYQVGARLEQYEVEANFAQDTQDNAKFTDEQFSIYPSVFATYNLSEKNTLQFSYSRRVDRPGLGQINPIREWSTPRVTSIGNPELRQQFTNSFEINYTKIIKGGSITAGTFYRNIEDEINRAVYIDPEDPTGESVILTYDNFDNNSAYGVEASTNYRPTKWWSLNASAEFYYRTVRGVVEQENVDVDNSTFNFRMNNNFKVTKSLNLSLFGMYRGQEKGLQNTRKPMTLVNTGLRYTFLEDKATFSFSYSDIFNSMKFAFDGTRPFPTEGEFNWESNQWRIGLSYRFGGGKYRALSRKQRDDNETQGSGGFM</sequence>
<dbReference type="SUPFAM" id="SSF49464">
    <property type="entry name" value="Carboxypeptidase regulatory domain-like"/>
    <property type="match status" value="1"/>
</dbReference>
<evidence type="ECO:0000256" key="8">
    <source>
        <dbReference type="SAM" id="SignalP"/>
    </source>
</evidence>
<dbReference type="InterPro" id="IPR037066">
    <property type="entry name" value="Plug_dom_sf"/>
</dbReference>
<keyword evidence="3 7" id="KW-1134">Transmembrane beta strand</keyword>
<dbReference type="EMBL" id="BAAAGF010000001">
    <property type="protein sequence ID" value="GAA0741394.1"/>
    <property type="molecule type" value="Genomic_DNA"/>
</dbReference>
<evidence type="ECO:0000256" key="2">
    <source>
        <dbReference type="ARBA" id="ARBA00022448"/>
    </source>
</evidence>
<dbReference type="Pfam" id="PF14905">
    <property type="entry name" value="OMP_b-brl_3"/>
    <property type="match status" value="1"/>
</dbReference>
<evidence type="ECO:0000256" key="4">
    <source>
        <dbReference type="ARBA" id="ARBA00022692"/>
    </source>
</evidence>
<organism evidence="10 11">
    <name type="scientific">Gaetbulibacter jejuensis</name>
    <dbReference type="NCBI Taxonomy" id="584607"/>
    <lineage>
        <taxon>Bacteria</taxon>
        <taxon>Pseudomonadati</taxon>
        <taxon>Bacteroidota</taxon>
        <taxon>Flavobacteriia</taxon>
        <taxon>Flavobacteriales</taxon>
        <taxon>Flavobacteriaceae</taxon>
        <taxon>Gaetbulibacter</taxon>
    </lineage>
</organism>
<evidence type="ECO:0000259" key="9">
    <source>
        <dbReference type="Pfam" id="PF14905"/>
    </source>
</evidence>
<proteinExistence type="inferred from homology"/>
<evidence type="ECO:0000313" key="11">
    <source>
        <dbReference type="Proteomes" id="UP001500736"/>
    </source>
</evidence>
<evidence type="ECO:0000256" key="6">
    <source>
        <dbReference type="ARBA" id="ARBA00023237"/>
    </source>
</evidence>